<keyword evidence="2" id="KW-1185">Reference proteome</keyword>
<protein>
    <submittedName>
        <fullName evidence="1">Phosphotransferase</fullName>
    </submittedName>
</protein>
<proteinExistence type="predicted"/>
<gene>
    <name evidence="1" type="ORF">JHL16_33230</name>
</gene>
<dbReference type="EMBL" id="JAENHL010000008">
    <property type="protein sequence ID" value="MBK1871277.1"/>
    <property type="molecule type" value="Genomic_DNA"/>
</dbReference>
<name>A0ACC5RF88_9HYPH</name>
<organism evidence="1 2">
    <name type="scientific">Taklimakanibacter albus</name>
    <dbReference type="NCBI Taxonomy" id="2800327"/>
    <lineage>
        <taxon>Bacteria</taxon>
        <taxon>Pseudomonadati</taxon>
        <taxon>Pseudomonadota</taxon>
        <taxon>Alphaproteobacteria</taxon>
        <taxon>Hyphomicrobiales</taxon>
        <taxon>Aestuariivirgaceae</taxon>
        <taxon>Taklimakanibacter</taxon>
    </lineage>
</organism>
<evidence type="ECO:0000313" key="1">
    <source>
        <dbReference type="EMBL" id="MBK1871277.1"/>
    </source>
</evidence>
<comment type="caution">
    <text evidence="1">The sequence shown here is derived from an EMBL/GenBank/DDBJ whole genome shotgun (WGS) entry which is preliminary data.</text>
</comment>
<accession>A0ACC5RF88</accession>
<evidence type="ECO:0000313" key="2">
    <source>
        <dbReference type="Proteomes" id="UP000616151"/>
    </source>
</evidence>
<dbReference type="Proteomes" id="UP000616151">
    <property type="component" value="Unassembled WGS sequence"/>
</dbReference>
<sequence length="316" mass="34699">MFTSVAQDKEKLAERARRLAQISDPSPAWRDGCAAHASPSWRGVDATGILLDGARPVFAKAYHGEISLYGHWPSIVAAARHAGEIGVGPRVIAADIEHGLLVMEALDDGWRAATLADMAPGGKYGVAALKLRKALHAGPKLPRTLTVGAHIEELHDALAGAEAYRPADFPELIGKARRISAGLRAAGYDLLPSHGDGNASNVMIHEDQPPRLVDYDLAANRDPYEDLASHLVEAFWFTSDMAAVFEEFHGRADEKLFARVRLYGVADDLRWAMIGLLTSHLSPRRSVEYLKFAEWRLLRARMAMRHPDFETCLGRL</sequence>
<reference evidence="1" key="1">
    <citation type="submission" date="2021-01" db="EMBL/GenBank/DDBJ databases">
        <authorList>
            <person name="Sun Q."/>
        </authorList>
    </citation>
    <scope>NUCLEOTIDE SEQUENCE</scope>
    <source>
        <strain evidence="1">YIM B02566</strain>
    </source>
</reference>